<sequence>MLEMAARGAQILVALGGAYLLALWFVLIVWTYRDIESRSNSVFTQIFSTLLVVLFFIPGVLLYTLLRPKERLDEAFQRSLEEEYLLQDLEELNHCPSCHRSVEDAFVICPGCQTQLRESCAGCGRLVDLKWPVCPYCTAPRNDRTEIGERVEPPAPRYIAAEVRKRRSETDRVVRPEIVPLGGVSNGEGTGDSSRRLLQPVVRPLDRFRPRPMAETRNGNLTAAGDELVRSLEAREGFTPIAAPGTRPPSTEPEPVLDRDRSSVRGDEI</sequence>
<organism evidence="4">
    <name type="scientific">uncultured Thermomicrobiales bacterium</name>
    <dbReference type="NCBI Taxonomy" id="1645740"/>
    <lineage>
        <taxon>Bacteria</taxon>
        <taxon>Pseudomonadati</taxon>
        <taxon>Thermomicrobiota</taxon>
        <taxon>Thermomicrobia</taxon>
        <taxon>Thermomicrobiales</taxon>
        <taxon>environmental samples</taxon>
    </lineage>
</organism>
<feature type="transmembrane region" description="Helical" evidence="2">
    <location>
        <begin position="42"/>
        <end position="66"/>
    </location>
</feature>
<proteinExistence type="predicted"/>
<keyword evidence="2" id="KW-0472">Membrane</keyword>
<dbReference type="AlphaFoldDB" id="A0A6J4VNJ5"/>
<keyword evidence="2" id="KW-0812">Transmembrane</keyword>
<dbReference type="EMBL" id="CADCWF010000326">
    <property type="protein sequence ID" value="CAA9578631.1"/>
    <property type="molecule type" value="Genomic_DNA"/>
</dbReference>
<evidence type="ECO:0000313" key="4">
    <source>
        <dbReference type="EMBL" id="CAA9578631.1"/>
    </source>
</evidence>
<feature type="region of interest" description="Disordered" evidence="1">
    <location>
        <begin position="233"/>
        <end position="269"/>
    </location>
</feature>
<dbReference type="InterPro" id="IPR025874">
    <property type="entry name" value="DZR"/>
</dbReference>
<accession>A0A6J4VNJ5</accession>
<evidence type="ECO:0000259" key="3">
    <source>
        <dbReference type="Pfam" id="PF12773"/>
    </source>
</evidence>
<feature type="transmembrane region" description="Helical" evidence="2">
    <location>
        <begin position="12"/>
        <end position="30"/>
    </location>
</feature>
<gene>
    <name evidence="4" type="ORF">AVDCRST_MAG59-4390</name>
</gene>
<reference evidence="4" key="1">
    <citation type="submission" date="2020-02" db="EMBL/GenBank/DDBJ databases">
        <authorList>
            <person name="Meier V. D."/>
        </authorList>
    </citation>
    <scope>NUCLEOTIDE SEQUENCE</scope>
    <source>
        <strain evidence="4">AVDCRST_MAG59</strain>
    </source>
</reference>
<feature type="compositionally biased region" description="Basic and acidic residues" evidence="1">
    <location>
        <begin position="256"/>
        <end position="269"/>
    </location>
</feature>
<feature type="domain" description="DZANK-type" evidence="3">
    <location>
        <begin position="95"/>
        <end position="137"/>
    </location>
</feature>
<keyword evidence="2" id="KW-1133">Transmembrane helix</keyword>
<name>A0A6J4VNJ5_9BACT</name>
<protein>
    <recommendedName>
        <fullName evidence="3">DZANK-type domain-containing protein</fullName>
    </recommendedName>
</protein>
<dbReference type="Pfam" id="PF12773">
    <property type="entry name" value="DZR"/>
    <property type="match status" value="1"/>
</dbReference>
<evidence type="ECO:0000256" key="1">
    <source>
        <dbReference type="SAM" id="MobiDB-lite"/>
    </source>
</evidence>
<evidence type="ECO:0000256" key="2">
    <source>
        <dbReference type="SAM" id="Phobius"/>
    </source>
</evidence>